<sequence>MDITSVSGPLTSGHFNYSINYEWYGINGHINYSSNAYWASDERLWSSEKSTIGSQEVCEAEPQTERQTTADGERRQPTSLYDIRKIPPTFEVRQIKSSALDVFFESLLRILAFVSLSAWVSKFGGRRRFAKGYKVIKYRCPPSREPPLPIVNPIIDKAAVHAKRRWVSALPNLIPERTEERSATPSSRQLSTSSRTTITSQEDDTEAIVDPIGDKSVADCNDDEKIIGLDQRIDGQWDSLETSERSEPRERSGFCDCDPSEDVGPGSSVETPSDQQQEDPIEYCVGGYHRVHTGDLYQDRYYVIKKLGWGHFSTVWFSWDLQKKMFVALKIVKSAEQYTETAKDEIDLLRAVHRADNVDENVQYVVKMHDSFTIVGDNGEHTCMVFEVLGDNLLKLIVDSRYQGLPLSQVRSIIRQVLKGLSYLHCKCRIIHTDIKPENILLCVDDDYMIDMASDAIKGHGINSQLLNYIETVRKHKKANKDNLDADLLYNIYVKSNSFSNRSIRRKAPENGLTSSEDVKVKIADLGNSCWVDLHFSEAIQTRQYRSLEVIIGAEYGTAADIWSTACLAFELATGDYLFEPRRSQHYSRDEDHLAHIVELLGPIPQYIIRSGKHSHKFFCKNGELKNIGFLRPWSLYEVLTEKYRWARAEALQFSDFLTKMLELDPAKRVTAAAALTHDWLLF</sequence>
<keyword evidence="13" id="KW-1185">Reference proteome</keyword>
<feature type="region of interest" description="Disordered" evidence="10">
    <location>
        <begin position="237"/>
        <end position="278"/>
    </location>
</feature>
<evidence type="ECO:0000256" key="3">
    <source>
        <dbReference type="ARBA" id="ARBA00022679"/>
    </source>
</evidence>
<dbReference type="InterPro" id="IPR011009">
    <property type="entry name" value="Kinase-like_dom_sf"/>
</dbReference>
<dbReference type="PANTHER" id="PTHR47634:SF9">
    <property type="entry name" value="PROTEIN KINASE DOMAIN-CONTAINING PROTEIN-RELATED"/>
    <property type="match status" value="1"/>
</dbReference>
<dbReference type="InterPro" id="IPR051334">
    <property type="entry name" value="SRPK"/>
</dbReference>
<dbReference type="Gene3D" id="1.10.510.10">
    <property type="entry name" value="Transferase(Phosphotransferase) domain 1"/>
    <property type="match status" value="1"/>
</dbReference>
<evidence type="ECO:0000256" key="5">
    <source>
        <dbReference type="ARBA" id="ARBA00022777"/>
    </source>
</evidence>
<name>A0ABN7AGT1_9HEMI</name>
<dbReference type="Pfam" id="PF00069">
    <property type="entry name" value="Pkinase"/>
    <property type="match status" value="2"/>
</dbReference>
<dbReference type="PANTHER" id="PTHR47634">
    <property type="entry name" value="PROTEIN KINASE DOMAIN-CONTAINING PROTEIN-RELATED"/>
    <property type="match status" value="1"/>
</dbReference>
<comment type="catalytic activity">
    <reaction evidence="8">
        <text>L-seryl-[protein] + ATP = O-phospho-L-seryl-[protein] + ADP + H(+)</text>
        <dbReference type="Rhea" id="RHEA:17989"/>
        <dbReference type="Rhea" id="RHEA-COMP:9863"/>
        <dbReference type="Rhea" id="RHEA-COMP:11604"/>
        <dbReference type="ChEBI" id="CHEBI:15378"/>
        <dbReference type="ChEBI" id="CHEBI:29999"/>
        <dbReference type="ChEBI" id="CHEBI:30616"/>
        <dbReference type="ChEBI" id="CHEBI:83421"/>
        <dbReference type="ChEBI" id="CHEBI:456216"/>
        <dbReference type="EC" id="2.7.11.1"/>
    </reaction>
</comment>
<feature type="binding site" evidence="9">
    <location>
        <position position="330"/>
    </location>
    <ligand>
        <name>ATP</name>
        <dbReference type="ChEBI" id="CHEBI:30616"/>
    </ligand>
</feature>
<reference evidence="12 13" key="1">
    <citation type="submission" date="2023-09" db="EMBL/GenBank/DDBJ databases">
        <title>Nesidiocoris tenuis whole genome shotgun sequence.</title>
        <authorList>
            <person name="Shibata T."/>
            <person name="Shimoda M."/>
            <person name="Kobayashi T."/>
            <person name="Uehara T."/>
        </authorList>
    </citation>
    <scope>NUCLEOTIDE SEQUENCE [LARGE SCALE GENOMIC DNA]</scope>
    <source>
        <strain evidence="12 13">Japan</strain>
    </source>
</reference>
<feature type="region of interest" description="Disordered" evidence="10">
    <location>
        <begin position="177"/>
        <end position="216"/>
    </location>
</feature>
<keyword evidence="4 9" id="KW-0547">Nucleotide-binding</keyword>
<accession>A0ABN7AGT1</accession>
<feature type="compositionally biased region" description="Low complexity" evidence="10">
    <location>
        <begin position="183"/>
        <end position="200"/>
    </location>
</feature>
<dbReference type="EC" id="2.7.11.1" evidence="1"/>
<keyword evidence="5" id="KW-0418">Kinase</keyword>
<evidence type="ECO:0000256" key="1">
    <source>
        <dbReference type="ARBA" id="ARBA00012513"/>
    </source>
</evidence>
<evidence type="ECO:0000256" key="6">
    <source>
        <dbReference type="ARBA" id="ARBA00022840"/>
    </source>
</evidence>
<organism evidence="12 13">
    <name type="scientific">Nesidiocoris tenuis</name>
    <dbReference type="NCBI Taxonomy" id="355587"/>
    <lineage>
        <taxon>Eukaryota</taxon>
        <taxon>Metazoa</taxon>
        <taxon>Ecdysozoa</taxon>
        <taxon>Arthropoda</taxon>
        <taxon>Hexapoda</taxon>
        <taxon>Insecta</taxon>
        <taxon>Pterygota</taxon>
        <taxon>Neoptera</taxon>
        <taxon>Paraneoptera</taxon>
        <taxon>Hemiptera</taxon>
        <taxon>Heteroptera</taxon>
        <taxon>Panheteroptera</taxon>
        <taxon>Cimicomorpha</taxon>
        <taxon>Miridae</taxon>
        <taxon>Dicyphina</taxon>
        <taxon>Nesidiocoris</taxon>
    </lineage>
</organism>
<keyword evidence="6 9" id="KW-0067">ATP-binding</keyword>
<dbReference type="PROSITE" id="PS50011">
    <property type="entry name" value="PROTEIN_KINASE_DOM"/>
    <property type="match status" value="1"/>
</dbReference>
<feature type="domain" description="Protein kinase" evidence="11">
    <location>
        <begin position="301"/>
        <end position="681"/>
    </location>
</feature>
<dbReference type="Gene3D" id="3.30.200.20">
    <property type="entry name" value="Phosphorylase Kinase, domain 1"/>
    <property type="match status" value="1"/>
</dbReference>
<evidence type="ECO:0000313" key="13">
    <source>
        <dbReference type="Proteomes" id="UP001307889"/>
    </source>
</evidence>
<evidence type="ECO:0000259" key="11">
    <source>
        <dbReference type="PROSITE" id="PS50011"/>
    </source>
</evidence>
<evidence type="ECO:0000256" key="10">
    <source>
        <dbReference type="SAM" id="MobiDB-lite"/>
    </source>
</evidence>
<feature type="compositionally biased region" description="Basic and acidic residues" evidence="10">
    <location>
        <begin position="242"/>
        <end position="253"/>
    </location>
</feature>
<dbReference type="InterPro" id="IPR008271">
    <property type="entry name" value="Ser/Thr_kinase_AS"/>
</dbReference>
<dbReference type="CDD" id="cd14136">
    <property type="entry name" value="STKc_SRPK"/>
    <property type="match status" value="1"/>
</dbReference>
<dbReference type="EMBL" id="AP028910">
    <property type="protein sequence ID" value="BES90075.1"/>
    <property type="molecule type" value="Genomic_DNA"/>
</dbReference>
<feature type="region of interest" description="Disordered" evidence="10">
    <location>
        <begin position="55"/>
        <end position="78"/>
    </location>
</feature>
<evidence type="ECO:0000256" key="2">
    <source>
        <dbReference type="ARBA" id="ARBA00022527"/>
    </source>
</evidence>
<keyword evidence="3" id="KW-0808">Transferase</keyword>
<proteinExistence type="predicted"/>
<dbReference type="Proteomes" id="UP001307889">
    <property type="component" value="Chromosome 2"/>
</dbReference>
<protein>
    <recommendedName>
        <fullName evidence="1">non-specific serine/threonine protein kinase</fullName>
        <ecNumber evidence="1">2.7.11.1</ecNumber>
    </recommendedName>
</protein>
<dbReference type="SMART" id="SM00220">
    <property type="entry name" value="S_TKc"/>
    <property type="match status" value="1"/>
</dbReference>
<evidence type="ECO:0000256" key="8">
    <source>
        <dbReference type="ARBA" id="ARBA00048679"/>
    </source>
</evidence>
<gene>
    <name evidence="12" type="ORF">NTJ_02882</name>
</gene>
<evidence type="ECO:0000313" key="12">
    <source>
        <dbReference type="EMBL" id="BES90075.1"/>
    </source>
</evidence>
<dbReference type="PROSITE" id="PS00108">
    <property type="entry name" value="PROTEIN_KINASE_ST"/>
    <property type="match status" value="1"/>
</dbReference>
<dbReference type="SUPFAM" id="SSF56112">
    <property type="entry name" value="Protein kinase-like (PK-like)"/>
    <property type="match status" value="1"/>
</dbReference>
<dbReference type="InterPro" id="IPR017441">
    <property type="entry name" value="Protein_kinase_ATP_BS"/>
</dbReference>
<evidence type="ECO:0000256" key="4">
    <source>
        <dbReference type="ARBA" id="ARBA00022741"/>
    </source>
</evidence>
<comment type="catalytic activity">
    <reaction evidence="7">
        <text>L-threonyl-[protein] + ATP = O-phospho-L-threonyl-[protein] + ADP + H(+)</text>
        <dbReference type="Rhea" id="RHEA:46608"/>
        <dbReference type="Rhea" id="RHEA-COMP:11060"/>
        <dbReference type="Rhea" id="RHEA-COMP:11605"/>
        <dbReference type="ChEBI" id="CHEBI:15378"/>
        <dbReference type="ChEBI" id="CHEBI:30013"/>
        <dbReference type="ChEBI" id="CHEBI:30616"/>
        <dbReference type="ChEBI" id="CHEBI:61977"/>
        <dbReference type="ChEBI" id="CHEBI:456216"/>
        <dbReference type="EC" id="2.7.11.1"/>
    </reaction>
</comment>
<evidence type="ECO:0000256" key="7">
    <source>
        <dbReference type="ARBA" id="ARBA00047899"/>
    </source>
</evidence>
<keyword evidence="2" id="KW-0723">Serine/threonine-protein kinase</keyword>
<dbReference type="InterPro" id="IPR000719">
    <property type="entry name" value="Prot_kinase_dom"/>
</dbReference>
<evidence type="ECO:0000256" key="9">
    <source>
        <dbReference type="PROSITE-ProRule" id="PRU10141"/>
    </source>
</evidence>
<dbReference type="PROSITE" id="PS00107">
    <property type="entry name" value="PROTEIN_KINASE_ATP"/>
    <property type="match status" value="1"/>
</dbReference>